<dbReference type="AlphaFoldDB" id="A0A150IPK9"/>
<dbReference type="InterPro" id="IPR032696">
    <property type="entry name" value="SQ_cyclase_C"/>
</dbReference>
<dbReference type="Proteomes" id="UP000091929">
    <property type="component" value="Unassembled WGS sequence"/>
</dbReference>
<reference evidence="2 3" key="1">
    <citation type="journal article" date="2016" name="ISME J.">
        <title>Chasing the elusive Euryarchaeota class WSA2: genomes reveal a uniquely fastidious methyl-reducing methanogen.</title>
        <authorList>
            <person name="Nobu M.K."/>
            <person name="Narihiro T."/>
            <person name="Kuroda K."/>
            <person name="Mei R."/>
            <person name="Liu W.T."/>
        </authorList>
    </citation>
    <scope>NUCLEOTIDE SEQUENCE [LARGE SCALE GENOMIC DNA]</scope>
    <source>
        <strain evidence="2">B15fssc0709_Meth_Bin003</strain>
    </source>
</reference>
<dbReference type="Gene3D" id="1.50.10.20">
    <property type="match status" value="1"/>
</dbReference>
<protein>
    <submittedName>
        <fullName evidence="2">Prenyltransferase and squalene oxidase repeat protein</fullName>
    </submittedName>
</protein>
<comment type="caution">
    <text evidence="2">The sequence shown here is derived from an EMBL/GenBank/DDBJ whole genome shotgun (WGS) entry which is preliminary data.</text>
</comment>
<sequence>MAINSNNWKIRLKYSPTTPLIFSDNKAIIYFIRRDILEEDPGNIESLWKLPEPVSILNKQQEDGSWKYSGAKEEIRSQMNYNQLQTYRIMRVLVEKYGLNNTNNAISKACEFLFSFQTEEGDFRGIYGNEYTPNYSAGILEILIKAGYEKDDRIDLGINWLLSMRQNDGGWAIPFRTNKYKIKEVVCGKETPIKNDPTKPSSHLVTGVVLRAFAAHSHYRKSNEIRKAGAFLKSQFFRKDNYSDHSSPDYWGKLAFPFWWTDIVSSLDSLSKLKFTPEDNNIKIGLDYLIKNQRPDGTWEIYYGLPKDDDNNLWITLAICRIFKRFYST</sequence>
<keyword evidence="2" id="KW-0808">Transferase</keyword>
<dbReference type="Pfam" id="PF13243">
    <property type="entry name" value="SQHop_cyclase_C"/>
    <property type="match status" value="1"/>
</dbReference>
<dbReference type="SUPFAM" id="SSF48239">
    <property type="entry name" value="Terpenoid cyclases/Protein prenyltransferases"/>
    <property type="match status" value="2"/>
</dbReference>
<accession>A0A150IPK9</accession>
<organism evidence="2 3">
    <name type="scientific">Candidatus Methanofastidiosum methylothiophilum</name>
    <dbReference type="NCBI Taxonomy" id="1705564"/>
    <lineage>
        <taxon>Archaea</taxon>
        <taxon>Methanobacteriati</taxon>
        <taxon>Methanobacteriota</taxon>
        <taxon>Stenosarchaea group</taxon>
        <taxon>Candidatus Methanofastidiosia</taxon>
        <taxon>Candidatus Methanofastidiosales</taxon>
        <taxon>Candidatus Methanofastidiosaceae</taxon>
        <taxon>Candidatus Methanofastidiosum</taxon>
    </lineage>
</organism>
<dbReference type="EMBL" id="LNGF01000040">
    <property type="protein sequence ID" value="KYC46913.1"/>
    <property type="molecule type" value="Genomic_DNA"/>
</dbReference>
<gene>
    <name evidence="2" type="ORF">APG11_01591</name>
</gene>
<dbReference type="InterPro" id="IPR008930">
    <property type="entry name" value="Terpenoid_cyclase/PrenylTrfase"/>
</dbReference>
<evidence type="ECO:0000313" key="3">
    <source>
        <dbReference type="Proteomes" id="UP000091929"/>
    </source>
</evidence>
<proteinExistence type="predicted"/>
<dbReference type="GO" id="GO:0016740">
    <property type="term" value="F:transferase activity"/>
    <property type="evidence" value="ECO:0007669"/>
    <property type="project" value="UniProtKB-KW"/>
</dbReference>
<name>A0A150IPK9_9EURY</name>
<evidence type="ECO:0000259" key="1">
    <source>
        <dbReference type="Pfam" id="PF13243"/>
    </source>
</evidence>
<feature type="domain" description="Squalene cyclase C-terminal" evidence="1">
    <location>
        <begin position="147"/>
        <end position="299"/>
    </location>
</feature>
<evidence type="ECO:0000313" key="2">
    <source>
        <dbReference type="EMBL" id="KYC46913.1"/>
    </source>
</evidence>